<name>K0S7N5_THAOC</name>
<organism evidence="2 3">
    <name type="scientific">Thalassiosira oceanica</name>
    <name type="common">Marine diatom</name>
    <dbReference type="NCBI Taxonomy" id="159749"/>
    <lineage>
        <taxon>Eukaryota</taxon>
        <taxon>Sar</taxon>
        <taxon>Stramenopiles</taxon>
        <taxon>Ochrophyta</taxon>
        <taxon>Bacillariophyta</taxon>
        <taxon>Coscinodiscophyceae</taxon>
        <taxon>Thalassiosirophycidae</taxon>
        <taxon>Thalassiosirales</taxon>
        <taxon>Thalassiosiraceae</taxon>
        <taxon>Thalassiosira</taxon>
    </lineage>
</organism>
<keyword evidence="3" id="KW-1185">Reference proteome</keyword>
<dbReference type="EMBL" id="AGNL01019108">
    <property type="protein sequence ID" value="EJK62118.1"/>
    <property type="molecule type" value="Genomic_DNA"/>
</dbReference>
<sequence length="170" mass="17072">MSRGAHGASGDKAGDDDDGTSTTSPSNGGDSGSECDDDGVSVLSRGSGGDPLPLPPLKYARLARLAGSLPRDGGPEGGGPMSTAITASALGRVVSVPPSPDGAGDGGGGDELFFCVTFSDPRAVFGATTGSIFTILLGRLPSIRRRVHLVGPWPPSTSNNHRCTDDADNH</sequence>
<evidence type="ECO:0000313" key="3">
    <source>
        <dbReference type="Proteomes" id="UP000266841"/>
    </source>
</evidence>
<evidence type="ECO:0000256" key="1">
    <source>
        <dbReference type="SAM" id="MobiDB-lite"/>
    </source>
</evidence>
<comment type="caution">
    <text evidence="2">The sequence shown here is derived from an EMBL/GenBank/DDBJ whole genome shotgun (WGS) entry which is preliminary data.</text>
</comment>
<reference evidence="2 3" key="1">
    <citation type="journal article" date="2012" name="Genome Biol.">
        <title>Genome and low-iron response of an oceanic diatom adapted to chronic iron limitation.</title>
        <authorList>
            <person name="Lommer M."/>
            <person name="Specht M."/>
            <person name="Roy A.S."/>
            <person name="Kraemer L."/>
            <person name="Andreson R."/>
            <person name="Gutowska M.A."/>
            <person name="Wolf J."/>
            <person name="Bergner S.V."/>
            <person name="Schilhabel M.B."/>
            <person name="Klostermeier U.C."/>
            <person name="Beiko R.G."/>
            <person name="Rosenstiel P."/>
            <person name="Hippler M."/>
            <person name="Laroche J."/>
        </authorList>
    </citation>
    <scope>NUCLEOTIDE SEQUENCE [LARGE SCALE GENOMIC DNA]</scope>
    <source>
        <strain evidence="2 3">CCMP1005</strain>
    </source>
</reference>
<dbReference type="Proteomes" id="UP000266841">
    <property type="component" value="Unassembled WGS sequence"/>
</dbReference>
<protein>
    <submittedName>
        <fullName evidence="2">Uncharacterized protein</fullName>
    </submittedName>
</protein>
<dbReference type="AlphaFoldDB" id="K0S7N5"/>
<evidence type="ECO:0000313" key="2">
    <source>
        <dbReference type="EMBL" id="EJK62118.1"/>
    </source>
</evidence>
<feature type="region of interest" description="Disordered" evidence="1">
    <location>
        <begin position="1"/>
        <end position="55"/>
    </location>
</feature>
<proteinExistence type="predicted"/>
<accession>K0S7N5</accession>
<gene>
    <name evidence="2" type="ORF">THAOC_17286</name>
</gene>
<feature type="compositionally biased region" description="Low complexity" evidence="1">
    <location>
        <begin position="1"/>
        <end position="11"/>
    </location>
</feature>